<gene>
    <name evidence="5" type="ORF">FCG67_16195</name>
</gene>
<feature type="compositionally biased region" description="Polar residues" evidence="3">
    <location>
        <begin position="25"/>
        <end position="40"/>
    </location>
</feature>
<evidence type="ECO:0000256" key="2">
    <source>
        <dbReference type="ARBA" id="ARBA00023136"/>
    </source>
</evidence>
<sequence>MSEDKSTEQVTEDKASEQVAEVESTETVTDASAGSEITTDTPHSMRRTVLAAVAAALVIALAAGVGVLFYQHLQDNKTEQARTDAVAAAGEQAVAMLSYNYNTVDDQLAQAADGLTGSFKEDYNTLVAEVIAPGAKEKKLTVQVTVQGGSVVSADPDDAVVLLFLNQITTSADAPDAATTGSRVRMEMHKDGDRWLTGRLTPV</sequence>
<keyword evidence="2 4" id="KW-0472">Membrane</keyword>
<comment type="caution">
    <text evidence="5">The sequence shown here is derived from an EMBL/GenBank/DDBJ whole genome shotgun (WGS) entry which is preliminary data.</text>
</comment>
<keyword evidence="6" id="KW-1185">Reference proteome</keyword>
<accession>A0ABY2RHW3</accession>
<evidence type="ECO:0000313" key="5">
    <source>
        <dbReference type="EMBL" id="TJZ76763.1"/>
    </source>
</evidence>
<feature type="compositionally biased region" description="Basic and acidic residues" evidence="3">
    <location>
        <begin position="1"/>
        <end position="16"/>
    </location>
</feature>
<name>A0ABY2RHW3_9NOCA</name>
<evidence type="ECO:0000313" key="6">
    <source>
        <dbReference type="Proteomes" id="UP000305109"/>
    </source>
</evidence>
<feature type="transmembrane region" description="Helical" evidence="4">
    <location>
        <begin position="49"/>
        <end position="70"/>
    </location>
</feature>
<dbReference type="PANTHER" id="PTHR37042:SF4">
    <property type="entry name" value="OUTER MEMBRANE PROTEIN RV1973"/>
    <property type="match status" value="1"/>
</dbReference>
<proteinExistence type="predicted"/>
<comment type="subcellular location">
    <subcellularLocation>
        <location evidence="1">Membrane</location>
    </subcellularLocation>
</comment>
<organism evidence="5 6">
    <name type="scientific">Rhodococcus oryzae</name>
    <dbReference type="NCBI Taxonomy" id="2571143"/>
    <lineage>
        <taxon>Bacteria</taxon>
        <taxon>Bacillati</taxon>
        <taxon>Actinomycetota</taxon>
        <taxon>Actinomycetes</taxon>
        <taxon>Mycobacteriales</taxon>
        <taxon>Nocardiaceae</taxon>
        <taxon>Rhodococcus</taxon>
    </lineage>
</organism>
<evidence type="ECO:0000256" key="3">
    <source>
        <dbReference type="SAM" id="MobiDB-lite"/>
    </source>
</evidence>
<reference evidence="5 6" key="1">
    <citation type="submission" date="2019-04" db="EMBL/GenBank/DDBJ databases">
        <title>Rhodococcus oryzae sp. nov., a novel actinomycete isolated from rhizosphere soil of rice (Oryza sativa L.).</title>
        <authorList>
            <person name="Li C."/>
        </authorList>
    </citation>
    <scope>NUCLEOTIDE SEQUENCE [LARGE SCALE GENOMIC DNA]</scope>
    <source>
        <strain evidence="5 6">NEAU-CX67</strain>
    </source>
</reference>
<dbReference type="Proteomes" id="UP000305109">
    <property type="component" value="Unassembled WGS sequence"/>
</dbReference>
<evidence type="ECO:0000256" key="4">
    <source>
        <dbReference type="SAM" id="Phobius"/>
    </source>
</evidence>
<keyword evidence="4" id="KW-0812">Transmembrane</keyword>
<evidence type="ECO:0000256" key="1">
    <source>
        <dbReference type="ARBA" id="ARBA00004370"/>
    </source>
</evidence>
<dbReference type="EMBL" id="SUMD01000007">
    <property type="protein sequence ID" value="TJZ76763.1"/>
    <property type="molecule type" value="Genomic_DNA"/>
</dbReference>
<keyword evidence="4" id="KW-1133">Transmembrane helix</keyword>
<feature type="region of interest" description="Disordered" evidence="3">
    <location>
        <begin position="1"/>
        <end position="40"/>
    </location>
</feature>
<dbReference type="PANTHER" id="PTHR37042">
    <property type="entry name" value="OUTER MEMBRANE PROTEIN RV1973"/>
    <property type="match status" value="1"/>
</dbReference>
<protein>
    <submittedName>
        <fullName evidence="5">H domain protein</fullName>
    </submittedName>
</protein>